<keyword evidence="4" id="KW-0539">Nucleus</keyword>
<dbReference type="CTD" id="20198878"/>
<dbReference type="InterPro" id="IPR025894">
    <property type="entry name" value="Mtf2_C_dom"/>
</dbReference>
<feature type="domain" description="Polycomb-like MTF2 factor 2 C-terminal" evidence="5">
    <location>
        <begin position="107"/>
        <end position="149"/>
    </location>
</feature>
<reference evidence="8" key="1">
    <citation type="submission" date="2012-12" db="EMBL/GenBank/DDBJ databases">
        <authorList>
            <person name="Hellsten U."/>
            <person name="Grimwood J."/>
            <person name="Chapman J.A."/>
            <person name="Shapiro H."/>
            <person name="Aerts A."/>
            <person name="Otillar R.P."/>
            <person name="Terry A.Y."/>
            <person name="Boore J.L."/>
            <person name="Simakov O."/>
            <person name="Marletaz F."/>
            <person name="Cho S.-J."/>
            <person name="Edsinger-Gonzales E."/>
            <person name="Havlak P."/>
            <person name="Kuo D.-H."/>
            <person name="Larsson T."/>
            <person name="Lv J."/>
            <person name="Arendt D."/>
            <person name="Savage R."/>
            <person name="Osoegawa K."/>
            <person name="de Jong P."/>
            <person name="Lindberg D.R."/>
            <person name="Seaver E.C."/>
            <person name="Weisblat D.A."/>
            <person name="Putnam N.H."/>
            <person name="Grigoriev I.V."/>
            <person name="Rokhsar D.S."/>
        </authorList>
    </citation>
    <scope>NUCLEOTIDE SEQUENCE</scope>
</reference>
<comment type="subcellular location">
    <subcellularLocation>
        <location evidence="1">Nucleus</location>
    </subcellularLocation>
</comment>
<reference evidence="7" key="3">
    <citation type="submission" date="2015-06" db="UniProtKB">
        <authorList>
            <consortium name="EnsemblMetazoa"/>
        </authorList>
    </citation>
    <scope>IDENTIFICATION</scope>
</reference>
<organism evidence="7 8">
    <name type="scientific">Helobdella robusta</name>
    <name type="common">Californian leech</name>
    <dbReference type="NCBI Taxonomy" id="6412"/>
    <lineage>
        <taxon>Eukaryota</taxon>
        <taxon>Metazoa</taxon>
        <taxon>Spiralia</taxon>
        <taxon>Lophotrochozoa</taxon>
        <taxon>Annelida</taxon>
        <taxon>Clitellata</taxon>
        <taxon>Hirudinea</taxon>
        <taxon>Rhynchobdellida</taxon>
        <taxon>Glossiphoniidae</taxon>
        <taxon>Helobdella</taxon>
    </lineage>
</organism>
<evidence type="ECO:0000256" key="1">
    <source>
        <dbReference type="ARBA" id="ARBA00004123"/>
    </source>
</evidence>
<protein>
    <recommendedName>
        <fullName evidence="5">Polycomb-like MTF2 factor 2 C-terminal domain-containing protein</fullName>
    </recommendedName>
</protein>
<gene>
    <name evidence="7" type="primary">20198878</name>
    <name evidence="6" type="ORF">HELRODRAFT_160715</name>
</gene>
<dbReference type="InParanoid" id="T1EQM8"/>
<keyword evidence="8" id="KW-1185">Reference proteome</keyword>
<name>T1EQM8_HELRO</name>
<dbReference type="EnsemblMetazoa" id="HelroT160715">
    <property type="protein sequence ID" value="HelroP160715"/>
    <property type="gene ID" value="HelroG160715"/>
</dbReference>
<dbReference type="GO" id="GO:0006325">
    <property type="term" value="P:chromatin organization"/>
    <property type="evidence" value="ECO:0007669"/>
    <property type="project" value="UniProtKB-KW"/>
</dbReference>
<dbReference type="RefSeq" id="XP_009015903.1">
    <property type="nucleotide sequence ID" value="XM_009017655.1"/>
</dbReference>
<evidence type="ECO:0000313" key="6">
    <source>
        <dbReference type="EMBL" id="ESO06535.1"/>
    </source>
</evidence>
<accession>T1EQM8</accession>
<evidence type="ECO:0000256" key="3">
    <source>
        <dbReference type="ARBA" id="ARBA00022853"/>
    </source>
</evidence>
<keyword evidence="3" id="KW-0156">Chromatin regulator</keyword>
<dbReference type="AlphaFoldDB" id="T1EQM8"/>
<dbReference type="GeneID" id="20198878"/>
<evidence type="ECO:0000313" key="8">
    <source>
        <dbReference type="Proteomes" id="UP000015101"/>
    </source>
</evidence>
<dbReference type="GO" id="GO:0005634">
    <property type="term" value="C:nucleus"/>
    <property type="evidence" value="ECO:0007669"/>
    <property type="project" value="UniProtKB-SubCell"/>
</dbReference>
<dbReference type="KEGG" id="hro:HELRODRAFT_160715"/>
<dbReference type="HOGENOM" id="CLU_1742533_0_0_1"/>
<evidence type="ECO:0000313" key="7">
    <source>
        <dbReference type="EnsemblMetazoa" id="HelroP160715"/>
    </source>
</evidence>
<keyword evidence="2" id="KW-0677">Repeat</keyword>
<reference evidence="6 8" key="2">
    <citation type="journal article" date="2013" name="Nature">
        <title>Insights into bilaterian evolution from three spiralian genomes.</title>
        <authorList>
            <person name="Simakov O."/>
            <person name="Marletaz F."/>
            <person name="Cho S.J."/>
            <person name="Edsinger-Gonzales E."/>
            <person name="Havlak P."/>
            <person name="Hellsten U."/>
            <person name="Kuo D.H."/>
            <person name="Larsson T."/>
            <person name="Lv J."/>
            <person name="Arendt D."/>
            <person name="Savage R."/>
            <person name="Osoegawa K."/>
            <person name="de Jong P."/>
            <person name="Grimwood J."/>
            <person name="Chapman J.A."/>
            <person name="Shapiro H."/>
            <person name="Aerts A."/>
            <person name="Otillar R.P."/>
            <person name="Terry A.Y."/>
            <person name="Boore J.L."/>
            <person name="Grigoriev I.V."/>
            <person name="Lindberg D.R."/>
            <person name="Seaver E.C."/>
            <person name="Weisblat D.A."/>
            <person name="Putnam N.H."/>
            <person name="Rokhsar D.S."/>
        </authorList>
    </citation>
    <scope>NUCLEOTIDE SEQUENCE</scope>
</reference>
<evidence type="ECO:0000256" key="4">
    <source>
        <dbReference type="ARBA" id="ARBA00023242"/>
    </source>
</evidence>
<evidence type="ECO:0000256" key="2">
    <source>
        <dbReference type="ARBA" id="ARBA00022737"/>
    </source>
</evidence>
<dbReference type="Proteomes" id="UP000015101">
    <property type="component" value="Unassembled WGS sequence"/>
</dbReference>
<evidence type="ECO:0000259" key="5">
    <source>
        <dbReference type="Pfam" id="PF14061"/>
    </source>
</evidence>
<proteinExistence type="predicted"/>
<dbReference type="EMBL" id="AMQM01000642">
    <property type="status" value="NOT_ANNOTATED_CDS"/>
    <property type="molecule type" value="Genomic_DNA"/>
</dbReference>
<sequence>MPSLKRKHGELEDGYSEKDLKTVHSINKWKSSISSSSQRLRYRVSSGVNTSLRQSSLNLSTSYRGVRVNAKKKVEKDNKNIIKSLKHPKNIIDSKVIDDMLFTPLSYETLKQNMISYFGTKCQLAEGRQLNILGSRISPENKVEYLVKWL</sequence>
<dbReference type="Pfam" id="PF14061">
    <property type="entry name" value="Mtf2_C"/>
    <property type="match status" value="1"/>
</dbReference>
<dbReference type="EMBL" id="KB096324">
    <property type="protein sequence ID" value="ESO06535.1"/>
    <property type="molecule type" value="Genomic_DNA"/>
</dbReference>
<dbReference type="OrthoDB" id="10033786at2759"/>